<evidence type="ECO:0000313" key="3">
    <source>
        <dbReference type="Proteomes" id="UP000248116"/>
    </source>
</evidence>
<evidence type="ECO:0000313" key="2">
    <source>
        <dbReference type="EMBL" id="PYD46371.1"/>
    </source>
</evidence>
<dbReference type="GO" id="GO:0003677">
    <property type="term" value="F:DNA binding"/>
    <property type="evidence" value="ECO:0007669"/>
    <property type="project" value="UniProtKB-KW"/>
</dbReference>
<reference evidence="2 3" key="1">
    <citation type="submission" date="2018-02" db="EMBL/GenBank/DDBJ databases">
        <authorList>
            <person name="Skraban J."/>
            <person name="Trcek J."/>
        </authorList>
    </citation>
    <scope>NUCLEOTIDE SEQUENCE [LARGE SCALE GENOMIC DNA]</scope>
    <source>
        <strain evidence="2 3">AV446</strain>
    </source>
</reference>
<feature type="region of interest" description="Disordered" evidence="1">
    <location>
        <begin position="81"/>
        <end position="106"/>
    </location>
</feature>
<sequence>MLIKSWVIGAVTYDDFIAELNKAGLTVRRFADLIGMQPNSVSNNKKKGEIPIHLAVIASLLAEMTLRDIDYSPIFERLAPGRKKPRGAAKPGKFAGDPQGLLELDK</sequence>
<organism evidence="2 3">
    <name type="scientific">Novacetimonas pomaceti</name>
    <dbReference type="NCBI Taxonomy" id="2021998"/>
    <lineage>
        <taxon>Bacteria</taxon>
        <taxon>Pseudomonadati</taxon>
        <taxon>Pseudomonadota</taxon>
        <taxon>Alphaproteobacteria</taxon>
        <taxon>Acetobacterales</taxon>
        <taxon>Acetobacteraceae</taxon>
        <taxon>Novacetimonas</taxon>
    </lineage>
</organism>
<protein>
    <submittedName>
        <fullName evidence="2">DNA-binding protein</fullName>
    </submittedName>
</protein>
<accession>A0ABX5NYS3</accession>
<proteinExistence type="predicted"/>
<dbReference type="Proteomes" id="UP000248116">
    <property type="component" value="Unassembled WGS sequence"/>
</dbReference>
<keyword evidence="2" id="KW-0238">DNA-binding</keyword>
<gene>
    <name evidence="2" type="ORF">C3920_15710</name>
</gene>
<dbReference type="EMBL" id="PRCW01000136">
    <property type="protein sequence ID" value="PYD46371.1"/>
    <property type="molecule type" value="Genomic_DNA"/>
</dbReference>
<comment type="caution">
    <text evidence="2">The sequence shown here is derived from an EMBL/GenBank/DDBJ whole genome shotgun (WGS) entry which is preliminary data.</text>
</comment>
<evidence type="ECO:0000256" key="1">
    <source>
        <dbReference type="SAM" id="MobiDB-lite"/>
    </source>
</evidence>
<name>A0ABX5NYS3_9PROT</name>
<keyword evidence="3" id="KW-1185">Reference proteome</keyword>